<keyword evidence="2" id="KW-1185">Reference proteome</keyword>
<name>A0ACC1R1R2_9HYPO</name>
<gene>
    <name evidence="1" type="ORF">NLG97_g3555</name>
</gene>
<proteinExistence type="predicted"/>
<dbReference type="Proteomes" id="UP001148737">
    <property type="component" value="Unassembled WGS sequence"/>
</dbReference>
<protein>
    <submittedName>
        <fullName evidence="1">Uncharacterized protein</fullName>
    </submittedName>
</protein>
<dbReference type="EMBL" id="JANAKD010000302">
    <property type="protein sequence ID" value="KAJ3495214.1"/>
    <property type="molecule type" value="Genomic_DNA"/>
</dbReference>
<reference evidence="1" key="1">
    <citation type="submission" date="2022-07" db="EMBL/GenBank/DDBJ databases">
        <title>Genome Sequence of Lecanicillium saksenae.</title>
        <authorList>
            <person name="Buettner E."/>
        </authorList>
    </citation>
    <scope>NUCLEOTIDE SEQUENCE</scope>
    <source>
        <strain evidence="1">VT-O1</strain>
    </source>
</reference>
<accession>A0ACC1R1R2</accession>
<sequence length="146" mass="14909">MLVDRVFDRPEAAGGVLGDAHRVAQAPADDVPVEELVGLGILAGAELGYVEAADLRVARVELLGVAVLVGLAAARDEEHAGLLLGEEKRARGVVRVAHVGDDGAVGVAELDGLGVVRPLVHIFGRGGVQGLAVIGQGDAVVELFND</sequence>
<comment type="caution">
    <text evidence="1">The sequence shown here is derived from an EMBL/GenBank/DDBJ whole genome shotgun (WGS) entry which is preliminary data.</text>
</comment>
<organism evidence="1 2">
    <name type="scientific">Lecanicillium saksenae</name>
    <dbReference type="NCBI Taxonomy" id="468837"/>
    <lineage>
        <taxon>Eukaryota</taxon>
        <taxon>Fungi</taxon>
        <taxon>Dikarya</taxon>
        <taxon>Ascomycota</taxon>
        <taxon>Pezizomycotina</taxon>
        <taxon>Sordariomycetes</taxon>
        <taxon>Hypocreomycetidae</taxon>
        <taxon>Hypocreales</taxon>
        <taxon>Cordycipitaceae</taxon>
        <taxon>Lecanicillium</taxon>
    </lineage>
</organism>
<evidence type="ECO:0000313" key="2">
    <source>
        <dbReference type="Proteomes" id="UP001148737"/>
    </source>
</evidence>
<evidence type="ECO:0000313" key="1">
    <source>
        <dbReference type="EMBL" id="KAJ3495214.1"/>
    </source>
</evidence>